<dbReference type="STRING" id="1618443.UV73_C0001G0215"/>
<dbReference type="AlphaFoldDB" id="A0A0G1DM40"/>
<evidence type="ECO:0000313" key="2">
    <source>
        <dbReference type="EMBL" id="KKS98694.1"/>
    </source>
</evidence>
<proteinExistence type="predicted"/>
<dbReference type="InterPro" id="IPR029050">
    <property type="entry name" value="Immunoprotect_excell_Ig-like"/>
</dbReference>
<evidence type="ECO:0000313" key="3">
    <source>
        <dbReference type="Proteomes" id="UP000034894"/>
    </source>
</evidence>
<reference evidence="2 3" key="1">
    <citation type="journal article" date="2015" name="Nature">
        <title>rRNA introns, odd ribosomes, and small enigmatic genomes across a large radiation of phyla.</title>
        <authorList>
            <person name="Brown C.T."/>
            <person name="Hug L.A."/>
            <person name="Thomas B.C."/>
            <person name="Sharon I."/>
            <person name="Castelle C.J."/>
            <person name="Singh A."/>
            <person name="Wilkins M.J."/>
            <person name="Williams K.H."/>
            <person name="Banfield J.F."/>
        </authorList>
    </citation>
    <scope>NUCLEOTIDE SEQUENCE [LARGE SCALE GENOMIC DNA]</scope>
</reference>
<protein>
    <recommendedName>
        <fullName evidence="4">DUF4352 domain-containing protein</fullName>
    </recommendedName>
</protein>
<accession>A0A0G1DM40</accession>
<comment type="caution">
    <text evidence="2">The sequence shown here is derived from an EMBL/GenBank/DDBJ whole genome shotgun (WGS) entry which is preliminary data.</text>
</comment>
<name>A0A0G1DM40_9BACT</name>
<dbReference type="Proteomes" id="UP000034894">
    <property type="component" value="Unassembled WGS sequence"/>
</dbReference>
<dbReference type="EMBL" id="LCFP01000001">
    <property type="protein sequence ID" value="KKS98694.1"/>
    <property type="molecule type" value="Genomic_DNA"/>
</dbReference>
<dbReference type="Gene3D" id="2.60.40.1240">
    <property type="match status" value="1"/>
</dbReference>
<evidence type="ECO:0000256" key="1">
    <source>
        <dbReference type="ARBA" id="ARBA00022729"/>
    </source>
</evidence>
<gene>
    <name evidence="2" type="ORF">UV73_C0001G0215</name>
</gene>
<evidence type="ECO:0008006" key="4">
    <source>
        <dbReference type="Google" id="ProtNLM"/>
    </source>
</evidence>
<sequence length="194" mass="21713">MNMNMFKNGWKKKLTEKIQKKKKLFIAIALTLAVIGFFNFFSLKKSASSAKAATQTVDVARSFEFPGINNQGKEVSDKIKFKISRVEKTNQVMVQDKTFTARNDKLFLIVNLDLTNDSTTPLNILPGDLVRLTIGDNAETKYAPDLHNNLVPVAAISTRVDRIGFVISQTEKKFKLLVGVIDGKKEEVDITFPS</sequence>
<organism evidence="2 3">
    <name type="scientific">Candidatus Gottesmanbacteria bacterium GW2011_GWA2_43_14</name>
    <dbReference type="NCBI Taxonomy" id="1618443"/>
    <lineage>
        <taxon>Bacteria</taxon>
        <taxon>Candidatus Gottesmaniibacteriota</taxon>
    </lineage>
</organism>
<keyword evidence="1" id="KW-0732">Signal</keyword>